<evidence type="ECO:0000256" key="5">
    <source>
        <dbReference type="ARBA" id="ARBA00023136"/>
    </source>
</evidence>
<organism evidence="8 9">
    <name type="scientific">Rhodoblastus acidophilus</name>
    <name type="common">Rhodopseudomonas acidophila</name>
    <dbReference type="NCBI Taxonomy" id="1074"/>
    <lineage>
        <taxon>Bacteria</taxon>
        <taxon>Pseudomonadati</taxon>
        <taxon>Pseudomonadota</taxon>
        <taxon>Alphaproteobacteria</taxon>
        <taxon>Hyphomicrobiales</taxon>
        <taxon>Rhodoblastaceae</taxon>
        <taxon>Rhodoblastus</taxon>
    </lineage>
</organism>
<keyword evidence="5 6" id="KW-0472">Membrane</keyword>
<dbReference type="EMBL" id="FYDG01000002">
    <property type="protein sequence ID" value="SNB66040.1"/>
    <property type="molecule type" value="Genomic_DNA"/>
</dbReference>
<gene>
    <name evidence="8" type="ORF">SAMN06265338_102376</name>
</gene>
<dbReference type="InterPro" id="IPR000045">
    <property type="entry name" value="Prepilin_IV_endopep_pep"/>
</dbReference>
<evidence type="ECO:0000313" key="8">
    <source>
        <dbReference type="EMBL" id="SNB66040.1"/>
    </source>
</evidence>
<dbReference type="GO" id="GO:0005886">
    <property type="term" value="C:plasma membrane"/>
    <property type="evidence" value="ECO:0007669"/>
    <property type="project" value="UniProtKB-SubCell"/>
</dbReference>
<dbReference type="RefSeq" id="WP_088519884.1">
    <property type="nucleotide sequence ID" value="NZ_FYDG01000002.1"/>
</dbReference>
<dbReference type="Gene3D" id="1.20.120.1220">
    <property type="match status" value="1"/>
</dbReference>
<dbReference type="GO" id="GO:0004190">
    <property type="term" value="F:aspartic-type endopeptidase activity"/>
    <property type="evidence" value="ECO:0007669"/>
    <property type="project" value="InterPro"/>
</dbReference>
<keyword evidence="3 6" id="KW-0812">Transmembrane</keyword>
<evidence type="ECO:0000256" key="1">
    <source>
        <dbReference type="ARBA" id="ARBA00004651"/>
    </source>
</evidence>
<evidence type="ECO:0000256" key="2">
    <source>
        <dbReference type="ARBA" id="ARBA00022475"/>
    </source>
</evidence>
<keyword evidence="4 6" id="KW-1133">Transmembrane helix</keyword>
<comment type="subcellular location">
    <subcellularLocation>
        <location evidence="1">Cell membrane</location>
        <topology evidence="1">Multi-pass membrane protein</topology>
    </subcellularLocation>
</comment>
<feature type="transmembrane region" description="Helical" evidence="6">
    <location>
        <begin position="27"/>
        <end position="46"/>
    </location>
</feature>
<dbReference type="AlphaFoldDB" id="A0A212R224"/>
<feature type="transmembrane region" description="Helical" evidence="6">
    <location>
        <begin position="53"/>
        <end position="76"/>
    </location>
</feature>
<accession>A0A212R224</accession>
<evidence type="ECO:0000313" key="9">
    <source>
        <dbReference type="Proteomes" id="UP000198418"/>
    </source>
</evidence>
<evidence type="ECO:0000259" key="7">
    <source>
        <dbReference type="Pfam" id="PF01478"/>
    </source>
</evidence>
<feature type="domain" description="Prepilin type IV endopeptidase peptidase" evidence="7">
    <location>
        <begin position="9"/>
        <end position="112"/>
    </location>
</feature>
<dbReference type="Pfam" id="PF01478">
    <property type="entry name" value="Peptidase_A24"/>
    <property type="match status" value="1"/>
</dbReference>
<evidence type="ECO:0000256" key="3">
    <source>
        <dbReference type="ARBA" id="ARBA00022692"/>
    </source>
</evidence>
<dbReference type="InterPro" id="IPR052218">
    <property type="entry name" value="Preflagellin_Peptidase"/>
</dbReference>
<reference evidence="9" key="1">
    <citation type="submission" date="2017-06" db="EMBL/GenBank/DDBJ databases">
        <authorList>
            <person name="Varghese N."/>
            <person name="Submissions S."/>
        </authorList>
    </citation>
    <scope>NUCLEOTIDE SEQUENCE [LARGE SCALE GENOMIC DNA]</scope>
    <source>
        <strain evidence="9">DSM 137</strain>
    </source>
</reference>
<name>A0A212R224_RHOAC</name>
<dbReference type="PANTHER" id="PTHR36506:SF1">
    <property type="entry name" value="PREFLAGELLIN PEPTIDASE"/>
    <property type="match status" value="1"/>
</dbReference>
<evidence type="ECO:0000256" key="4">
    <source>
        <dbReference type="ARBA" id="ARBA00022989"/>
    </source>
</evidence>
<sequence>MLDSLILVVFPVLMAYAAFSDLFTMTIANWISVVLVVAFLALAALLGLPLQTILLHLACGLCVLAITFALFALGQIGGGDAKFAATTAVWLGFEHLAEYGLIASLIGGALTLGILAFRKLPLPVWARGRAWIDRLHDAKVGAPYGIALAITGILLYPESQLFLRTLGA</sequence>
<proteinExistence type="predicted"/>
<feature type="transmembrane region" description="Helical" evidence="6">
    <location>
        <begin position="96"/>
        <end position="117"/>
    </location>
</feature>
<keyword evidence="9" id="KW-1185">Reference proteome</keyword>
<dbReference type="Proteomes" id="UP000198418">
    <property type="component" value="Unassembled WGS sequence"/>
</dbReference>
<dbReference type="OrthoDB" id="5329005at2"/>
<evidence type="ECO:0000256" key="6">
    <source>
        <dbReference type="SAM" id="Phobius"/>
    </source>
</evidence>
<keyword evidence="2" id="KW-1003">Cell membrane</keyword>
<feature type="transmembrane region" description="Helical" evidence="6">
    <location>
        <begin position="138"/>
        <end position="156"/>
    </location>
</feature>
<protein>
    <submittedName>
        <fullName evidence="8">Prepilin peptidase CpaA</fullName>
    </submittedName>
</protein>
<dbReference type="PANTHER" id="PTHR36506">
    <property type="entry name" value="PREFLAGELLIN PEPTIDASE"/>
    <property type="match status" value="1"/>
</dbReference>